<evidence type="ECO:0000256" key="1">
    <source>
        <dbReference type="SAM" id="MobiDB-lite"/>
    </source>
</evidence>
<name>A0A0F2MKC4_SPOSC</name>
<evidence type="ECO:0000313" key="4">
    <source>
        <dbReference type="Proteomes" id="UP000033710"/>
    </source>
</evidence>
<evidence type="ECO:0000313" key="3">
    <source>
        <dbReference type="EMBL" id="KJR89290.1"/>
    </source>
</evidence>
<dbReference type="EMBL" id="AXCR01000001">
    <property type="protein sequence ID" value="KJR89290.1"/>
    <property type="molecule type" value="Genomic_DNA"/>
</dbReference>
<sequence length="320" mass="35164">MQDNEVAVHPRTPMPHGYAFVPKGNVYVTANCRRQTHAAAKTVYVVARDKNVLGIRCPTGVVDAVRAAEQATRAAREAATAKRDAALAAMFRAALLAAYPALPPGTTADEIVQHAMTKHAGRVARTSTLSEAARVRLAVRAHIRHRWTDYETMLREAEATNDRKERRKRNGTGRKRDGKLQRRRRAEARAQTVGRVNAIEREWAGKSRNVSIDSSEGSVDDEVSGSQYSEEGEGVEENEDKEDEEDAQPATAKSCGRQSGVTPRRERNTSKKAPARTSNAGMVEARVARSKLQKLQKLQTTTGGDQETAIVIDSDSDWIP</sequence>
<dbReference type="VEuPathDB" id="FungiDB:SPSK_06476"/>
<dbReference type="RefSeq" id="XP_016591966.1">
    <property type="nucleotide sequence ID" value="XM_016733182.1"/>
</dbReference>
<organism evidence="3 4">
    <name type="scientific">Sporothrix schenckii 1099-18</name>
    <dbReference type="NCBI Taxonomy" id="1397361"/>
    <lineage>
        <taxon>Eukaryota</taxon>
        <taxon>Fungi</taxon>
        <taxon>Dikarya</taxon>
        <taxon>Ascomycota</taxon>
        <taxon>Pezizomycotina</taxon>
        <taxon>Sordariomycetes</taxon>
        <taxon>Sordariomycetidae</taxon>
        <taxon>Ophiostomatales</taxon>
        <taxon>Ophiostomataceae</taxon>
        <taxon>Sporothrix</taxon>
    </lineage>
</organism>
<dbReference type="KEGG" id="ssck:SPSK_06476"/>
<feature type="region of interest" description="Disordered" evidence="1">
    <location>
        <begin position="158"/>
        <end position="193"/>
    </location>
</feature>
<protein>
    <recommendedName>
        <fullName evidence="2">DUF2293 domain-containing protein</fullName>
    </recommendedName>
</protein>
<accession>A0A0F2MKC4</accession>
<reference evidence="3 4" key="1">
    <citation type="journal article" date="2014" name="BMC Genomics">
        <title>Comparative genomics of the major fungal agents of human and animal Sporotrichosis: Sporothrix schenckii and Sporothrix brasiliensis.</title>
        <authorList>
            <person name="Teixeira M.M."/>
            <person name="de Almeida L.G."/>
            <person name="Kubitschek-Barreira P."/>
            <person name="Alves F.L."/>
            <person name="Kioshima E.S."/>
            <person name="Abadio A.K."/>
            <person name="Fernandes L."/>
            <person name="Derengowski L.S."/>
            <person name="Ferreira K.S."/>
            <person name="Souza R.C."/>
            <person name="Ruiz J.C."/>
            <person name="de Andrade N.C."/>
            <person name="Paes H.C."/>
            <person name="Nicola A.M."/>
            <person name="Albuquerque P."/>
            <person name="Gerber A.L."/>
            <person name="Martins V.P."/>
            <person name="Peconick L.D."/>
            <person name="Neto A.V."/>
            <person name="Chaucanez C.B."/>
            <person name="Silva P.A."/>
            <person name="Cunha O.L."/>
            <person name="de Oliveira F.F."/>
            <person name="dos Santos T.C."/>
            <person name="Barros A.L."/>
            <person name="Soares M.A."/>
            <person name="de Oliveira L.M."/>
            <person name="Marini M.M."/>
            <person name="Villalobos-Duno H."/>
            <person name="Cunha M.M."/>
            <person name="de Hoog S."/>
            <person name="da Silveira J.F."/>
            <person name="Henrissat B."/>
            <person name="Nino-Vega G.A."/>
            <person name="Cisalpino P.S."/>
            <person name="Mora-Montes H.M."/>
            <person name="Almeida S.R."/>
            <person name="Stajich J.E."/>
            <person name="Lopes-Bezerra L.M."/>
            <person name="Vasconcelos A.T."/>
            <person name="Felipe M.S."/>
        </authorList>
    </citation>
    <scope>NUCLEOTIDE SEQUENCE [LARGE SCALE GENOMIC DNA]</scope>
    <source>
        <strain evidence="3 4">1099-18</strain>
    </source>
</reference>
<feature type="compositionally biased region" description="Acidic residues" evidence="1">
    <location>
        <begin position="230"/>
        <end position="247"/>
    </location>
</feature>
<feature type="region of interest" description="Disordered" evidence="1">
    <location>
        <begin position="210"/>
        <end position="320"/>
    </location>
</feature>
<evidence type="ECO:0000259" key="2">
    <source>
        <dbReference type="Pfam" id="PF10056"/>
    </source>
</evidence>
<dbReference type="GeneID" id="27668459"/>
<dbReference type="Pfam" id="PF10056">
    <property type="entry name" value="DUF2293"/>
    <property type="match status" value="1"/>
</dbReference>
<proteinExistence type="predicted"/>
<dbReference type="PANTHER" id="PTHR38113">
    <property type="match status" value="1"/>
</dbReference>
<dbReference type="AlphaFoldDB" id="A0A0F2MKC4"/>
<gene>
    <name evidence="3" type="ORF">SPSK_06476</name>
</gene>
<dbReference type="OrthoDB" id="5381833at2759"/>
<dbReference type="Proteomes" id="UP000033710">
    <property type="component" value="Unassembled WGS sequence"/>
</dbReference>
<dbReference type="PANTHER" id="PTHR38113:SF2">
    <property type="entry name" value="DUF2293 DOMAIN-CONTAINING PROTEIN"/>
    <property type="match status" value="1"/>
</dbReference>
<comment type="caution">
    <text evidence="3">The sequence shown here is derived from an EMBL/GenBank/DDBJ whole genome shotgun (WGS) entry which is preliminary data.</text>
</comment>
<reference evidence="3 4" key="2">
    <citation type="journal article" date="2015" name="Eukaryot. Cell">
        <title>Asexual propagation of a virulent clone complex in a human and feline outbreak of sporotrichosis.</title>
        <authorList>
            <person name="Teixeira Mde M."/>
            <person name="Rodrigues A.M."/>
            <person name="Tsui C.K."/>
            <person name="de Almeida L.G."/>
            <person name="Van Diepeningen A.D."/>
            <person name="van den Ende B.G."/>
            <person name="Fernandes G.F."/>
            <person name="Kano R."/>
            <person name="Hamelin R.C."/>
            <person name="Lopes-Bezerra L.M."/>
            <person name="Vasconcelos A.T."/>
            <person name="de Hoog S."/>
            <person name="de Camargo Z.P."/>
            <person name="Felipe M.S."/>
        </authorList>
    </citation>
    <scope>NUCLEOTIDE SEQUENCE [LARGE SCALE GENOMIC DNA]</scope>
    <source>
        <strain evidence="3 4">1099-18</strain>
    </source>
</reference>
<dbReference type="InterPro" id="IPR018744">
    <property type="entry name" value="DUF2293"/>
</dbReference>
<feature type="domain" description="DUF2293" evidence="2">
    <location>
        <begin position="95"/>
        <end position="167"/>
    </location>
</feature>